<comment type="caution">
    <text evidence="4">The sequence shown here is derived from an EMBL/GenBank/DDBJ whole genome shotgun (WGS) entry which is preliminary data.</text>
</comment>
<dbReference type="Proteomes" id="UP000240357">
    <property type="component" value="Unassembled WGS sequence"/>
</dbReference>
<dbReference type="EMBL" id="PYFT01000001">
    <property type="protein sequence ID" value="PSR56489.1"/>
    <property type="molecule type" value="Genomic_DNA"/>
</dbReference>
<feature type="domain" description="NmrA-like" evidence="3">
    <location>
        <begin position="1"/>
        <end position="231"/>
    </location>
</feature>
<reference evidence="4 5" key="1">
    <citation type="submission" date="2018-03" db="EMBL/GenBank/DDBJ databases">
        <title>Adhaeribacter sp. HMF7605 Genome sequencing and assembly.</title>
        <authorList>
            <person name="Kang H."/>
            <person name="Kang J."/>
            <person name="Cha I."/>
            <person name="Kim H."/>
            <person name="Joh K."/>
        </authorList>
    </citation>
    <scope>NUCLEOTIDE SEQUENCE [LARGE SCALE GENOMIC DNA]</scope>
    <source>
        <strain evidence="4 5">HMF7605</strain>
    </source>
</reference>
<accession>A0A2T2YLW8</accession>
<keyword evidence="5" id="KW-1185">Reference proteome</keyword>
<dbReference type="PANTHER" id="PTHR47706">
    <property type="entry name" value="NMRA-LIKE FAMILY PROTEIN"/>
    <property type="match status" value="1"/>
</dbReference>
<dbReference type="Gene3D" id="3.90.25.10">
    <property type="entry name" value="UDP-galactose 4-epimerase, domain 1"/>
    <property type="match status" value="1"/>
</dbReference>
<dbReference type="Pfam" id="PF05368">
    <property type="entry name" value="NmrA"/>
    <property type="match status" value="1"/>
</dbReference>
<evidence type="ECO:0000256" key="2">
    <source>
        <dbReference type="ARBA" id="ARBA00023002"/>
    </source>
</evidence>
<dbReference type="Gene3D" id="3.40.50.720">
    <property type="entry name" value="NAD(P)-binding Rossmann-like Domain"/>
    <property type="match status" value="1"/>
</dbReference>
<dbReference type="RefSeq" id="WP_106932666.1">
    <property type="nucleotide sequence ID" value="NZ_PYFT01000001.1"/>
</dbReference>
<dbReference type="OrthoDB" id="319724at2"/>
<dbReference type="SUPFAM" id="SSF51735">
    <property type="entry name" value="NAD(P)-binding Rossmann-fold domains"/>
    <property type="match status" value="1"/>
</dbReference>
<dbReference type="GO" id="GO:0016491">
    <property type="term" value="F:oxidoreductase activity"/>
    <property type="evidence" value="ECO:0007669"/>
    <property type="project" value="UniProtKB-KW"/>
</dbReference>
<keyword evidence="1" id="KW-0521">NADP</keyword>
<evidence type="ECO:0000256" key="1">
    <source>
        <dbReference type="ARBA" id="ARBA00022857"/>
    </source>
</evidence>
<evidence type="ECO:0000313" key="4">
    <source>
        <dbReference type="EMBL" id="PSR56489.1"/>
    </source>
</evidence>
<dbReference type="AlphaFoldDB" id="A0A2T2YLW8"/>
<proteinExistence type="predicted"/>
<evidence type="ECO:0000313" key="5">
    <source>
        <dbReference type="Proteomes" id="UP000240357"/>
    </source>
</evidence>
<name>A0A2T2YLW8_9BACT</name>
<sequence>MKKIVLVAGATGNLGGRIVKALLARGAEVRVLVRPTTDQEKIKIWENQGVSVIKLDMTDTEPLQQALQEITCVISALQGLEDVIVEAQLLLLNAAVSAGVPRFIPSDFSSDFTTIPAGDNRNFDLRRQFHLHLDKASIAATSIFNGAFTDILTYNTPLLDLQNNSIGYWEDANWPIDFTTMDNTAEFTAAAALDEAAPEKLVIASFRITPTELKELAEKTLNRNFTIKRLGSRAELTASIRQNRAEHPEGEKELYPQWQQMQYLLSMFSAKAVDLANDRYTGIHWTSPSAILSAMV</sequence>
<protein>
    <submittedName>
        <fullName evidence="4">NmrA family protein</fullName>
    </submittedName>
</protein>
<organism evidence="4 5">
    <name type="scientific">Adhaeribacter arboris</name>
    <dbReference type="NCBI Taxonomy" id="2072846"/>
    <lineage>
        <taxon>Bacteria</taxon>
        <taxon>Pseudomonadati</taxon>
        <taxon>Bacteroidota</taxon>
        <taxon>Cytophagia</taxon>
        <taxon>Cytophagales</taxon>
        <taxon>Hymenobacteraceae</taxon>
        <taxon>Adhaeribacter</taxon>
    </lineage>
</organism>
<keyword evidence="2" id="KW-0560">Oxidoreductase</keyword>
<gene>
    <name evidence="4" type="ORF">AHMF7605_24830</name>
</gene>
<evidence type="ECO:0000259" key="3">
    <source>
        <dbReference type="Pfam" id="PF05368"/>
    </source>
</evidence>
<dbReference type="PANTHER" id="PTHR47706:SF1">
    <property type="entry name" value="CIPA-LIKE, PUTATIVE (AFU_ORTHOLOGUE AFUA_1G12460)-RELATED"/>
    <property type="match status" value="1"/>
</dbReference>
<dbReference type="InterPro" id="IPR051609">
    <property type="entry name" value="NmrA/Isoflavone_reductase-like"/>
</dbReference>
<dbReference type="InterPro" id="IPR036291">
    <property type="entry name" value="NAD(P)-bd_dom_sf"/>
</dbReference>
<dbReference type="InterPro" id="IPR008030">
    <property type="entry name" value="NmrA-like"/>
</dbReference>